<reference evidence="8 9" key="1">
    <citation type="submission" date="2013-11" db="EMBL/GenBank/DDBJ databases">
        <title>Opisthorchis viverrini - life in the bile duct.</title>
        <authorList>
            <person name="Young N.D."/>
            <person name="Nagarajan N."/>
            <person name="Lin S.J."/>
            <person name="Korhonen P.K."/>
            <person name="Jex A.R."/>
            <person name="Hall R.S."/>
            <person name="Safavi-Hemami H."/>
            <person name="Kaewkong W."/>
            <person name="Bertrand D."/>
            <person name="Gao S."/>
            <person name="Seet Q."/>
            <person name="Wongkham S."/>
            <person name="Teh B.T."/>
            <person name="Wongkham C."/>
            <person name="Intapan P.M."/>
            <person name="Maleewong W."/>
            <person name="Yang X."/>
            <person name="Hu M."/>
            <person name="Wang Z."/>
            <person name="Hofmann A."/>
            <person name="Sternberg P.W."/>
            <person name="Tan P."/>
            <person name="Wang J."/>
            <person name="Gasser R.B."/>
        </authorList>
    </citation>
    <scope>NUCLEOTIDE SEQUENCE [LARGE SCALE GENOMIC DNA]</scope>
</reference>
<keyword evidence="2 6" id="KW-0812">Transmembrane</keyword>
<dbReference type="AlphaFoldDB" id="A0A074ZJV3"/>
<dbReference type="InterPro" id="IPR043502">
    <property type="entry name" value="DNA/RNA_pol_sf"/>
</dbReference>
<feature type="region of interest" description="Disordered" evidence="5">
    <location>
        <begin position="960"/>
        <end position="982"/>
    </location>
</feature>
<dbReference type="InterPro" id="IPR000477">
    <property type="entry name" value="RT_dom"/>
</dbReference>
<evidence type="ECO:0000256" key="6">
    <source>
        <dbReference type="SAM" id="Phobius"/>
    </source>
</evidence>
<dbReference type="Pfam" id="PF00078">
    <property type="entry name" value="RVT_1"/>
    <property type="match status" value="1"/>
</dbReference>
<keyword evidence="4 6" id="KW-0472">Membrane</keyword>
<evidence type="ECO:0000256" key="2">
    <source>
        <dbReference type="ARBA" id="ARBA00022692"/>
    </source>
</evidence>
<dbReference type="GO" id="GO:0016020">
    <property type="term" value="C:membrane"/>
    <property type="evidence" value="ECO:0007669"/>
    <property type="project" value="UniProtKB-SubCell"/>
</dbReference>
<keyword evidence="9" id="KW-1185">Reference proteome</keyword>
<evidence type="ECO:0000256" key="5">
    <source>
        <dbReference type="SAM" id="MobiDB-lite"/>
    </source>
</evidence>
<dbReference type="EMBL" id="KL596726">
    <property type="protein sequence ID" value="KER27301.1"/>
    <property type="molecule type" value="Genomic_DNA"/>
</dbReference>
<feature type="domain" description="Reverse transcriptase" evidence="7">
    <location>
        <begin position="243"/>
        <end position="478"/>
    </location>
</feature>
<dbReference type="Pfam" id="PF08551">
    <property type="entry name" value="DUF1751"/>
    <property type="match status" value="1"/>
</dbReference>
<proteinExistence type="predicted"/>
<sequence length="982" mass="108922">MTGARVFKIDVVEGVSTYSPSHADIFSQKAYVWSDGIGNFWHAYKYEWFTEKNVAVREECGAAHAAAKGSVVLGNVPDRRQLRPHARLLLFNKLGDVKQSGCLEQPSIIALTETWLTPDVPDAEISVDVHCGFRAASKRGRAGGVALYLHAALQIPIVLSDSTPAPFCDALWVRIPLRGIPSSERSTVAPLVLLKMTDSSYKALSNSPPTTISLISCWASNQVDFLQWRCLKSSNRALGLNMWLHLPDTTQANYHPSWTWSSPTKGTSLIRPISLTSVPCKVMERIMKRAILDHLTSSNLISPAQHGFLPNRSCVTNVLVFMDSLTQTKDEGFISDVIFSDFAKASDRVPHVPLLHKLESYGIQGKILRWIKAFLSDRSFRVRIGSTYSSPAPVSIGVPQGSVLGPLLFLIYVNDLPDVLASPCLLFADDLKSWSSNASALQMDVDAAKQWSLDWHLPLNDEKYQEGFGHLGILKLVLLTAPREIAQKTFTILRTIRLTFSRITRMDFQTLYGAYVRPLPEYANQVVYLGRKKDATLIERVQRAATRMVAGLKSVDYETRLATLDLFPLEYRRLRRGTSKLSELQFHCANTERLWCYQPHYDWLKPRRREHSEPGPAECMLYAAGCSMHAMGASVGSDSPKIGVHDNFCGWKIETKPMNRSPIDTFDLWPVSGSPSRKTAVTSAAEFAGNGFHTSLPSHCLTASGSLPPFTWLGEKSPSRKSVDWHTQHVAKPAQPVQCDQFIYRGWCEMLKFCAVVNLTTAFSTMCFLFLGYAITFDTELLFSEKICGFIPLLGGLTVVTRQTMGGKLLVNFPLGNIRYKHIPFISVVFAALLALLGITGRVSFMMFATGILVAWVYLRFFQRHSNGIVGDLADTFTFSGFFPNHLEPPVAILANTTFNLLLRLKLCRKAPVISVKQPASVMSFTVNVSEISRASDIGHTNNPATEILTLHVPPDSADLSTSANIPMISKGTSPPNSKENP</sequence>
<dbReference type="SMART" id="SM01160">
    <property type="entry name" value="DUF1751"/>
    <property type="match status" value="1"/>
</dbReference>
<dbReference type="CDD" id="cd01650">
    <property type="entry name" value="RT_nLTR_like"/>
    <property type="match status" value="1"/>
</dbReference>
<keyword evidence="3 6" id="KW-1133">Transmembrane helix</keyword>
<evidence type="ECO:0000256" key="1">
    <source>
        <dbReference type="ARBA" id="ARBA00004141"/>
    </source>
</evidence>
<comment type="subcellular location">
    <subcellularLocation>
        <location evidence="1">Membrane</location>
        <topology evidence="1">Multi-pass membrane protein</topology>
    </subcellularLocation>
</comment>
<feature type="transmembrane region" description="Helical" evidence="6">
    <location>
        <begin position="822"/>
        <end position="839"/>
    </location>
</feature>
<dbReference type="RefSeq" id="XP_009168949.1">
    <property type="nucleotide sequence ID" value="XM_009170685.1"/>
</dbReference>
<evidence type="ECO:0000256" key="3">
    <source>
        <dbReference type="ARBA" id="ARBA00022989"/>
    </source>
</evidence>
<feature type="transmembrane region" description="Helical" evidence="6">
    <location>
        <begin position="753"/>
        <end position="775"/>
    </location>
</feature>
<dbReference type="PANTHER" id="PTHR33332">
    <property type="entry name" value="REVERSE TRANSCRIPTASE DOMAIN-CONTAINING PROTEIN"/>
    <property type="match status" value="1"/>
</dbReference>
<evidence type="ECO:0000313" key="9">
    <source>
        <dbReference type="Proteomes" id="UP000054324"/>
    </source>
</evidence>
<name>A0A074ZJV3_OPIVI</name>
<dbReference type="GO" id="GO:0006890">
    <property type="term" value="P:retrograde vesicle-mediated transport, Golgi to endoplasmic reticulum"/>
    <property type="evidence" value="ECO:0007669"/>
    <property type="project" value="InterPro"/>
</dbReference>
<dbReference type="InterPro" id="IPR013861">
    <property type="entry name" value="TMEM115/Pdh1/Rbl19"/>
</dbReference>
<organism evidence="8 9">
    <name type="scientific">Opisthorchis viverrini</name>
    <name type="common">Southeast Asian liver fluke</name>
    <dbReference type="NCBI Taxonomy" id="6198"/>
    <lineage>
        <taxon>Eukaryota</taxon>
        <taxon>Metazoa</taxon>
        <taxon>Spiralia</taxon>
        <taxon>Lophotrochozoa</taxon>
        <taxon>Platyhelminthes</taxon>
        <taxon>Trematoda</taxon>
        <taxon>Digenea</taxon>
        <taxon>Opisthorchiida</taxon>
        <taxon>Opisthorchiata</taxon>
        <taxon>Opisthorchiidae</taxon>
        <taxon>Opisthorchis</taxon>
    </lineage>
</organism>
<dbReference type="CTD" id="20319808"/>
<dbReference type="GeneID" id="20319808"/>
<dbReference type="SUPFAM" id="SSF56672">
    <property type="entry name" value="DNA/RNA polymerases"/>
    <property type="match status" value="1"/>
</dbReference>
<protein>
    <recommendedName>
        <fullName evidence="7">Reverse transcriptase domain-containing protein</fullName>
    </recommendedName>
</protein>
<evidence type="ECO:0000259" key="7">
    <source>
        <dbReference type="PROSITE" id="PS50878"/>
    </source>
</evidence>
<accession>A0A074ZJV3</accession>
<dbReference type="PROSITE" id="PS50878">
    <property type="entry name" value="RT_POL"/>
    <property type="match status" value="1"/>
</dbReference>
<dbReference type="Proteomes" id="UP000054324">
    <property type="component" value="Unassembled WGS sequence"/>
</dbReference>
<dbReference type="STRING" id="6198.A0A074ZJV3"/>
<evidence type="ECO:0000256" key="4">
    <source>
        <dbReference type="ARBA" id="ARBA00023136"/>
    </source>
</evidence>
<dbReference type="OrthoDB" id="73612at2759"/>
<dbReference type="KEGG" id="ovi:T265_05626"/>
<gene>
    <name evidence="8" type="ORF">T265_05626</name>
</gene>
<feature type="transmembrane region" description="Helical" evidence="6">
    <location>
        <begin position="781"/>
        <end position="801"/>
    </location>
</feature>
<evidence type="ECO:0000313" key="8">
    <source>
        <dbReference type="EMBL" id="KER27301.1"/>
    </source>
</evidence>